<dbReference type="GO" id="GO:0005850">
    <property type="term" value="C:eukaryotic translation initiation factor 2 complex"/>
    <property type="evidence" value="ECO:0007669"/>
    <property type="project" value="TreeGrafter"/>
</dbReference>
<dbReference type="Pfam" id="PF00575">
    <property type="entry name" value="S1"/>
    <property type="match status" value="1"/>
</dbReference>
<dbReference type="InterPro" id="IPR024054">
    <property type="entry name" value="TIF2_asu_middle_sf"/>
</dbReference>
<accession>A0A7S2ZYM4</accession>
<name>A0A7S2ZYM4_9RHOD</name>
<dbReference type="Gene3D" id="3.30.70.1130">
    <property type="entry name" value="EIF_2_alpha"/>
    <property type="match status" value="1"/>
</dbReference>
<dbReference type="EMBL" id="HBHW01028318">
    <property type="protein sequence ID" value="CAE0053887.1"/>
    <property type="molecule type" value="Transcribed_RNA"/>
</dbReference>
<dbReference type="SUPFAM" id="SSF50249">
    <property type="entry name" value="Nucleic acid-binding proteins"/>
    <property type="match status" value="1"/>
</dbReference>
<dbReference type="PANTHER" id="PTHR10602:SF0">
    <property type="entry name" value="EUKARYOTIC TRANSLATION INITIATION FACTOR 2 SUBUNIT 1"/>
    <property type="match status" value="1"/>
</dbReference>
<dbReference type="PANTHER" id="PTHR10602">
    <property type="entry name" value="EUKARYOTIC TRANSLATION INITIATION FACTOR 2 SUBUNIT 1"/>
    <property type="match status" value="1"/>
</dbReference>
<feature type="compositionally biased region" description="Acidic residues" evidence="4">
    <location>
        <begin position="301"/>
        <end position="312"/>
    </location>
</feature>
<evidence type="ECO:0000256" key="1">
    <source>
        <dbReference type="ARBA" id="ARBA00007223"/>
    </source>
</evidence>
<dbReference type="FunFam" id="2.40.50.140:FF:000015">
    <property type="entry name" value="Eukaryotic translation initiation factor 2 subunit alpha"/>
    <property type="match status" value="1"/>
</dbReference>
<protein>
    <recommendedName>
        <fullName evidence="5">S1 motif domain-containing protein</fullName>
    </recommendedName>
</protein>
<evidence type="ECO:0000313" key="6">
    <source>
        <dbReference type="EMBL" id="CAE0053881.1"/>
    </source>
</evidence>
<feature type="region of interest" description="Disordered" evidence="4">
    <location>
        <begin position="283"/>
        <end position="312"/>
    </location>
</feature>
<dbReference type="Gene3D" id="2.40.50.140">
    <property type="entry name" value="Nucleic acid-binding proteins"/>
    <property type="match status" value="1"/>
</dbReference>
<feature type="domain" description="S1 motif" evidence="5">
    <location>
        <begin position="17"/>
        <end position="88"/>
    </location>
</feature>
<dbReference type="AlphaFoldDB" id="A0A7S2ZYM4"/>
<sequence>MVVLECRMYENKYPEPDEIVMALVTDIKEMGIYVQLLEYNKCEGMIMLSELSRKRIRSIHKELRVGRNVVLAVVRVDKEMGYIDLSKRRVAPTDIAYMEDKWNKGRTVHSIMRHIAETVGRDLEDLYVQWGWPMYRKYGHAFDGFRLAASDADDALEGIDIPDYEREELLKNVSKKLTAHAIKFRADFEVECHAFDGIHAIKESLRKAEASAPEEAQVKVRIVAAPQYVINATSFQKAEGIQLLNDALKVVEEEIQKRGGRFSLKSEPATVSDKDEKLLKTLMKEAEAENEGYTNARGNDDSSEEEEEEAEA</sequence>
<dbReference type="EMBL" id="HBHW01028312">
    <property type="protein sequence ID" value="CAE0053883.1"/>
    <property type="molecule type" value="Transcribed_RNA"/>
</dbReference>
<dbReference type="Gene3D" id="1.10.150.190">
    <property type="entry name" value="Translation initiation factor 2, subunit 1, domain 2"/>
    <property type="match status" value="1"/>
</dbReference>
<dbReference type="SUPFAM" id="SSF116742">
    <property type="entry name" value="eIF2alpha middle domain-like"/>
    <property type="match status" value="1"/>
</dbReference>
<gene>
    <name evidence="6" type="ORF">RMAR00112_LOCUS21910</name>
    <name evidence="7" type="ORF">RMAR00112_LOCUS21912</name>
    <name evidence="8" type="ORF">RMAR00112_LOCUS21913</name>
    <name evidence="9" type="ORF">RMAR00112_LOCUS21916</name>
    <name evidence="10" type="ORF">RMAR00112_LOCUS21917</name>
</gene>
<evidence type="ECO:0000256" key="2">
    <source>
        <dbReference type="ARBA" id="ARBA00022540"/>
    </source>
</evidence>
<dbReference type="Pfam" id="PF07541">
    <property type="entry name" value="EIF_2_alpha"/>
    <property type="match status" value="1"/>
</dbReference>
<dbReference type="InterPro" id="IPR003029">
    <property type="entry name" value="S1_domain"/>
</dbReference>
<dbReference type="EMBL" id="HBHW01028313">
    <property type="protein sequence ID" value="CAE0053884.1"/>
    <property type="molecule type" value="Transcribed_RNA"/>
</dbReference>
<evidence type="ECO:0000256" key="4">
    <source>
        <dbReference type="SAM" id="MobiDB-lite"/>
    </source>
</evidence>
<dbReference type="CDD" id="cd04452">
    <property type="entry name" value="S1_IF2_alpha"/>
    <property type="match status" value="1"/>
</dbReference>
<evidence type="ECO:0000313" key="9">
    <source>
        <dbReference type="EMBL" id="CAE0053887.1"/>
    </source>
</evidence>
<organism evidence="8">
    <name type="scientific">Rhodosorus marinus</name>
    <dbReference type="NCBI Taxonomy" id="101924"/>
    <lineage>
        <taxon>Eukaryota</taxon>
        <taxon>Rhodophyta</taxon>
        <taxon>Stylonematophyceae</taxon>
        <taxon>Stylonematales</taxon>
        <taxon>Stylonemataceae</taxon>
        <taxon>Rhodosorus</taxon>
    </lineage>
</organism>
<evidence type="ECO:0000313" key="7">
    <source>
        <dbReference type="EMBL" id="CAE0053883.1"/>
    </source>
</evidence>
<dbReference type="SMART" id="SM00316">
    <property type="entry name" value="S1"/>
    <property type="match status" value="1"/>
</dbReference>
<proteinExistence type="inferred from homology"/>
<dbReference type="PROSITE" id="PS50126">
    <property type="entry name" value="S1"/>
    <property type="match status" value="1"/>
</dbReference>
<keyword evidence="3" id="KW-0648">Protein biosynthesis</keyword>
<dbReference type="SUPFAM" id="SSF110993">
    <property type="entry name" value="eIF-2-alpha, C-terminal domain"/>
    <property type="match status" value="1"/>
</dbReference>
<evidence type="ECO:0000313" key="8">
    <source>
        <dbReference type="EMBL" id="CAE0053884.1"/>
    </source>
</evidence>
<dbReference type="GO" id="GO:0033290">
    <property type="term" value="C:eukaryotic 48S preinitiation complex"/>
    <property type="evidence" value="ECO:0007669"/>
    <property type="project" value="TreeGrafter"/>
</dbReference>
<dbReference type="GO" id="GO:0003723">
    <property type="term" value="F:RNA binding"/>
    <property type="evidence" value="ECO:0007669"/>
    <property type="project" value="InterPro"/>
</dbReference>
<dbReference type="EMBL" id="HBHW01028310">
    <property type="protein sequence ID" value="CAE0053881.1"/>
    <property type="molecule type" value="Transcribed_RNA"/>
</dbReference>
<dbReference type="InterPro" id="IPR024055">
    <property type="entry name" value="TIF2_asu_C"/>
</dbReference>
<dbReference type="InterPro" id="IPR011488">
    <property type="entry name" value="TIF_2_asu"/>
</dbReference>
<keyword evidence="2" id="KW-0396">Initiation factor</keyword>
<dbReference type="EMBL" id="HBHW01028319">
    <property type="protein sequence ID" value="CAE0053888.1"/>
    <property type="molecule type" value="Transcribed_RNA"/>
</dbReference>
<dbReference type="GO" id="GO:0043022">
    <property type="term" value="F:ribosome binding"/>
    <property type="evidence" value="ECO:0007669"/>
    <property type="project" value="TreeGrafter"/>
</dbReference>
<evidence type="ECO:0000256" key="3">
    <source>
        <dbReference type="ARBA" id="ARBA00022917"/>
    </source>
</evidence>
<evidence type="ECO:0000313" key="10">
    <source>
        <dbReference type="EMBL" id="CAE0053888.1"/>
    </source>
</evidence>
<comment type="similarity">
    <text evidence="1">Belongs to the eIF-2-alpha family.</text>
</comment>
<reference evidence="8" key="1">
    <citation type="submission" date="2021-01" db="EMBL/GenBank/DDBJ databases">
        <authorList>
            <person name="Corre E."/>
            <person name="Pelletier E."/>
            <person name="Niang G."/>
            <person name="Scheremetjew M."/>
            <person name="Finn R."/>
            <person name="Kale V."/>
            <person name="Holt S."/>
            <person name="Cochrane G."/>
            <person name="Meng A."/>
            <person name="Brown T."/>
            <person name="Cohen L."/>
        </authorList>
    </citation>
    <scope>NUCLEOTIDE SEQUENCE</scope>
    <source>
        <strain evidence="8">CCMP 769</strain>
    </source>
</reference>
<dbReference type="InterPro" id="IPR012340">
    <property type="entry name" value="NA-bd_OB-fold"/>
</dbReference>
<evidence type="ECO:0000259" key="5">
    <source>
        <dbReference type="PROSITE" id="PS50126"/>
    </source>
</evidence>
<dbReference type="GO" id="GO:0003743">
    <property type="term" value="F:translation initiation factor activity"/>
    <property type="evidence" value="ECO:0007669"/>
    <property type="project" value="UniProtKB-KW"/>
</dbReference>
<dbReference type="InterPro" id="IPR044126">
    <property type="entry name" value="S1_IF2_alpha"/>
</dbReference>